<reference evidence="1 2" key="1">
    <citation type="journal article" date="2013" name="Fungal Biol.">
        <title>Analysis of microsatellite markers in the genome of the plant pathogen Ceratocystis fimbriata.</title>
        <authorList>
            <person name="Simpson M.C."/>
            <person name="Wilken P.M."/>
            <person name="Coetzee M.P."/>
            <person name="Wingfield M.J."/>
            <person name="Wingfield B.D."/>
        </authorList>
    </citation>
    <scope>NUCLEOTIDE SEQUENCE [LARGE SCALE GENOMIC DNA]</scope>
    <source>
        <strain evidence="1 2">CBS 114723</strain>
    </source>
</reference>
<evidence type="ECO:0000313" key="1">
    <source>
        <dbReference type="EMBL" id="PHH51184.1"/>
    </source>
</evidence>
<organism evidence="1 2">
    <name type="scientific">Ceratocystis fimbriata CBS 114723</name>
    <dbReference type="NCBI Taxonomy" id="1035309"/>
    <lineage>
        <taxon>Eukaryota</taxon>
        <taxon>Fungi</taxon>
        <taxon>Dikarya</taxon>
        <taxon>Ascomycota</taxon>
        <taxon>Pezizomycotina</taxon>
        <taxon>Sordariomycetes</taxon>
        <taxon>Hypocreomycetidae</taxon>
        <taxon>Microascales</taxon>
        <taxon>Ceratocystidaceae</taxon>
        <taxon>Ceratocystis</taxon>
    </lineage>
</organism>
<reference evidence="1 2" key="2">
    <citation type="journal article" date="2013" name="IMA Fungus">
        <title>IMA Genome-F 1: Ceratocystis fimbriata: Draft nuclear genome sequence for the plant pathogen, Ceratocystis fimbriata.</title>
        <authorList>
            <person name="Wilken P.M."/>
            <person name="Steenkamp E.T."/>
            <person name="Wingfield M.J."/>
            <person name="de Beer Z.W."/>
            <person name="Wingfield B.D."/>
        </authorList>
    </citation>
    <scope>NUCLEOTIDE SEQUENCE [LARGE SCALE GENOMIC DNA]</scope>
    <source>
        <strain evidence="1 2">CBS 114723</strain>
    </source>
</reference>
<keyword evidence="2" id="KW-1185">Reference proteome</keyword>
<dbReference type="AlphaFoldDB" id="A0A2C5WZZ1"/>
<dbReference type="OrthoDB" id="5144532at2759"/>
<dbReference type="STRING" id="1035309.A0A2C5WZZ1"/>
<proteinExistence type="predicted"/>
<accession>A0A2C5WZZ1</accession>
<gene>
    <name evidence="1" type="ORF">CFIMG_004012RAa</name>
</gene>
<name>A0A2C5WZZ1_9PEZI</name>
<sequence>MICIICYALLLIIFFSPKSFHIDSLTNPDKTSIKPTVAVSLISVVLKAATAALITRCVEHSLWIGLSKDPNREGLDAALTVGEMRRLAQWAVSPLEQFLYVIGGFQGPDKRSLLLRIAGPLLLATAVVGPVLISGISESMDLSVTMESVARTADPWLARMDSGNRRSRGGNSFDNPTESAARNAMMDLNAIPAPVCEGLDDRSTCSVTARVVAIQAVCTSETQSNPGNVGTISISGNDTTRFCTEENAGQICVELVSASPATYAQFISGIPACSNTDVSDCSAGGIGGQWARIYGVWVNGVDITADSEHRINAVTCDLTYGNITVSQNATSSPSLDRSSFTQASSTELYQYGYTNESVFQLNRIYTEFGNSPYDWTLAAVGTGSNTIYSTPMAYNLLGEDANNDAETVARQIEKNFDMATLQAFVRSPSSSDLLFTRSHKSPEYKYDKIVLLILVVPFIATILGTWNRWRVESNVITIGYDPLGIARIGPVEGLAHGSIITGEQREMEDKLKAWRWTRQEMNEDNTVSTRTGIQVGSASEK</sequence>
<dbReference type="Proteomes" id="UP000222788">
    <property type="component" value="Unassembled WGS sequence"/>
</dbReference>
<evidence type="ECO:0000313" key="2">
    <source>
        <dbReference type="Proteomes" id="UP000222788"/>
    </source>
</evidence>
<comment type="caution">
    <text evidence="1">The sequence shown here is derived from an EMBL/GenBank/DDBJ whole genome shotgun (WGS) entry which is preliminary data.</text>
</comment>
<dbReference type="EMBL" id="APWK03000101">
    <property type="protein sequence ID" value="PHH51184.1"/>
    <property type="molecule type" value="Genomic_DNA"/>
</dbReference>
<protein>
    <submittedName>
        <fullName evidence="1">Uncharacterized protein</fullName>
    </submittedName>
</protein>